<feature type="region of interest" description="Disordered" evidence="2">
    <location>
        <begin position="339"/>
        <end position="382"/>
    </location>
</feature>
<protein>
    <submittedName>
        <fullName evidence="3">Uncharacterized protein</fullName>
    </submittedName>
</protein>
<dbReference type="HOGENOM" id="CLU_606866_0_0_1"/>
<organism evidence="3 4">
    <name type="scientific">Amanita muscaria (strain Koide BX008)</name>
    <dbReference type="NCBI Taxonomy" id="946122"/>
    <lineage>
        <taxon>Eukaryota</taxon>
        <taxon>Fungi</taxon>
        <taxon>Dikarya</taxon>
        <taxon>Basidiomycota</taxon>
        <taxon>Agaricomycotina</taxon>
        <taxon>Agaricomycetes</taxon>
        <taxon>Agaricomycetidae</taxon>
        <taxon>Agaricales</taxon>
        <taxon>Pluteineae</taxon>
        <taxon>Amanitaceae</taxon>
        <taxon>Amanita</taxon>
    </lineage>
</organism>
<name>A0A0C2T299_AMAMK</name>
<sequence length="451" mass="50949">MDIDPDEEYQVLRFATYDMLVGHDNEAFLEAQGKIQSQQEELSQLKVKLQYLQELYDKSLTRLRRSGSSRGTGQSGACEKAAFSAYPPLQNTRTKLPQLDHTEYPDVNFWTRDLWDKHCAYNKGKTNGLAQTAGKRGRPAKRTSDEVEDNEEATKHPYIETVEGRPVSGLHLHRIGVKARSIWTSLANRGLAPEKFKKMDSAAKEYYFTEMCNEFFELRLCSDFWKLELWSSKNYPSWSQNHLEEKKETSKRRKLEKEARATQIAQTIAPPQPPTPQPEPSQPPPAPAPPFEPSQAQPPPPQPPSQPPRSTTPPLPNRAMRLTFETNCDNPEFFDDLDQQAATSSNAIQTALQNSLGMQAEENEGDHDSSNSSRLGVGKEKPRALAVVGAGTTPKNFCMSDWLEKNPGGYKDDFEEYYKGLTAEQLQPFSAAAKDALNARARERRKTKQKK</sequence>
<evidence type="ECO:0000313" key="4">
    <source>
        <dbReference type="Proteomes" id="UP000054549"/>
    </source>
</evidence>
<keyword evidence="1" id="KW-0175">Coiled coil</keyword>
<reference evidence="3 4" key="1">
    <citation type="submission" date="2014-04" db="EMBL/GenBank/DDBJ databases">
        <title>Evolutionary Origins and Diversification of the Mycorrhizal Mutualists.</title>
        <authorList>
            <consortium name="DOE Joint Genome Institute"/>
            <consortium name="Mycorrhizal Genomics Consortium"/>
            <person name="Kohler A."/>
            <person name="Kuo A."/>
            <person name="Nagy L.G."/>
            <person name="Floudas D."/>
            <person name="Copeland A."/>
            <person name="Barry K.W."/>
            <person name="Cichocki N."/>
            <person name="Veneault-Fourrey C."/>
            <person name="LaButti K."/>
            <person name="Lindquist E.A."/>
            <person name="Lipzen A."/>
            <person name="Lundell T."/>
            <person name="Morin E."/>
            <person name="Murat C."/>
            <person name="Riley R."/>
            <person name="Ohm R."/>
            <person name="Sun H."/>
            <person name="Tunlid A."/>
            <person name="Henrissat B."/>
            <person name="Grigoriev I.V."/>
            <person name="Hibbett D.S."/>
            <person name="Martin F."/>
        </authorList>
    </citation>
    <scope>NUCLEOTIDE SEQUENCE [LARGE SCALE GENOMIC DNA]</scope>
    <source>
        <strain evidence="3 4">Koide BX008</strain>
    </source>
</reference>
<evidence type="ECO:0000256" key="1">
    <source>
        <dbReference type="SAM" id="Coils"/>
    </source>
</evidence>
<feature type="coiled-coil region" evidence="1">
    <location>
        <begin position="28"/>
        <end position="55"/>
    </location>
</feature>
<dbReference type="EMBL" id="KN818296">
    <property type="protein sequence ID" value="KIL60594.1"/>
    <property type="molecule type" value="Genomic_DNA"/>
</dbReference>
<gene>
    <name evidence="3" type="ORF">M378DRAFT_180394</name>
</gene>
<dbReference type="InParanoid" id="A0A0C2T299"/>
<evidence type="ECO:0000256" key="2">
    <source>
        <dbReference type="SAM" id="MobiDB-lite"/>
    </source>
</evidence>
<proteinExistence type="predicted"/>
<dbReference type="OrthoDB" id="3058689at2759"/>
<feature type="region of interest" description="Disordered" evidence="2">
    <location>
        <begin position="126"/>
        <end position="156"/>
    </location>
</feature>
<dbReference type="STRING" id="946122.A0A0C2T299"/>
<dbReference type="Proteomes" id="UP000054549">
    <property type="component" value="Unassembled WGS sequence"/>
</dbReference>
<keyword evidence="4" id="KW-1185">Reference proteome</keyword>
<feature type="compositionally biased region" description="Pro residues" evidence="2">
    <location>
        <begin position="270"/>
        <end position="316"/>
    </location>
</feature>
<feature type="compositionally biased region" description="Polar residues" evidence="2">
    <location>
        <begin position="340"/>
        <end position="357"/>
    </location>
</feature>
<accession>A0A0C2T299</accession>
<dbReference type="AlphaFoldDB" id="A0A0C2T299"/>
<evidence type="ECO:0000313" key="3">
    <source>
        <dbReference type="EMBL" id="KIL60594.1"/>
    </source>
</evidence>
<feature type="region of interest" description="Disordered" evidence="2">
    <location>
        <begin position="238"/>
        <end position="317"/>
    </location>
</feature>